<feature type="region of interest" description="Disordered" evidence="1">
    <location>
        <begin position="101"/>
        <end position="159"/>
    </location>
</feature>
<feature type="compositionally biased region" description="Polar residues" evidence="1">
    <location>
        <begin position="134"/>
        <end position="159"/>
    </location>
</feature>
<feature type="compositionally biased region" description="Polar residues" evidence="1">
    <location>
        <begin position="229"/>
        <end position="241"/>
    </location>
</feature>
<name>A0A4P6XNH2_9ASCO</name>
<organism evidence="2 3">
    <name type="scientific">Metschnikowia aff. pulcherrima</name>
    <dbReference type="NCBI Taxonomy" id="2163413"/>
    <lineage>
        <taxon>Eukaryota</taxon>
        <taxon>Fungi</taxon>
        <taxon>Dikarya</taxon>
        <taxon>Ascomycota</taxon>
        <taxon>Saccharomycotina</taxon>
        <taxon>Pichiomycetes</taxon>
        <taxon>Metschnikowiaceae</taxon>
        <taxon>Metschnikowia</taxon>
    </lineage>
</organism>
<protein>
    <submittedName>
        <fullName evidence="2">Uncharacterized protein</fullName>
    </submittedName>
</protein>
<dbReference type="AlphaFoldDB" id="A0A4P6XNH2"/>
<evidence type="ECO:0000313" key="2">
    <source>
        <dbReference type="EMBL" id="QBM88439.1"/>
    </source>
</evidence>
<proteinExistence type="predicted"/>
<keyword evidence="3" id="KW-1185">Reference proteome</keyword>
<dbReference type="EMBL" id="CP034458">
    <property type="protein sequence ID" value="QBM88439.1"/>
    <property type="molecule type" value="Genomic_DNA"/>
</dbReference>
<reference evidence="3" key="1">
    <citation type="submission" date="2019-03" db="EMBL/GenBank/DDBJ databases">
        <title>Snf2 controls pulcherriminic acid biosynthesis and connects pigmentation and antifungal activity of the yeast Metschnikowia pulcherrima.</title>
        <authorList>
            <person name="Gore-Lloyd D."/>
            <person name="Sumann I."/>
            <person name="Brachmann A.O."/>
            <person name="Schneeberger K."/>
            <person name="Ortiz-Merino R.A."/>
            <person name="Moreno-Beltran M."/>
            <person name="Schlaefli M."/>
            <person name="Kirner P."/>
            <person name="Santos Kron A."/>
            <person name="Wolfe K.H."/>
            <person name="Piel J."/>
            <person name="Ahrens C.H."/>
            <person name="Henk D."/>
            <person name="Freimoser F.M."/>
        </authorList>
    </citation>
    <scope>NUCLEOTIDE SEQUENCE [LARGE SCALE GENOMIC DNA]</scope>
    <source>
        <strain evidence="3">APC 1.2</strain>
    </source>
</reference>
<evidence type="ECO:0000313" key="3">
    <source>
        <dbReference type="Proteomes" id="UP000292447"/>
    </source>
</evidence>
<sequence>MASLTNGDLTESFFHLSLDHSDRLSSGDDVSVHTLDDMLTFLRLAKAHDMNARLRDGSRDFPGENTFRARELASKRPSFDDFTQNSVDFYRRFALDPVLATRPSQSTPAAHKRGFTRKNGHDLRPKSYSEDNLEQNSTLEENQDNYNTASPHETKVKGNTQNIDVESLFRAFQPLLDQYIRTHIPVEKALLPGEIGQNGPESDPDSAVDDTFDRPKRSGTRTARPELSSPVTSPPQSSGDSQFCFDKSTEVESDVCQQILPETQARKLIARSKHEKVTSSAPQIEMGDLTSDEIDMNMLLQKSTESASETAERETLESLNFKLDQYRKDNEGMLSEIRYLRCKLDALTKNTASKGIETLYEDNKGETAAELPNQEISNVAHGDAFETNLPEQFRPYYLRLQLHKVDELGGAEKSNLIKNLMLLLLVSDFDHISVMAPKVGTYLRVTTAFLDSLHERLYPDVEMKPLQYLRNHKIDINDGLQQCLDGMTELIFEP</sequence>
<dbReference type="Proteomes" id="UP000292447">
    <property type="component" value="Chromosome III"/>
</dbReference>
<evidence type="ECO:0000256" key="1">
    <source>
        <dbReference type="SAM" id="MobiDB-lite"/>
    </source>
</evidence>
<dbReference type="STRING" id="2163413.A0A4P6XNH2"/>
<feature type="region of interest" description="Disordered" evidence="1">
    <location>
        <begin position="191"/>
        <end position="244"/>
    </location>
</feature>
<gene>
    <name evidence="2" type="ORF">METSCH_C04070</name>
</gene>
<accession>A0A4P6XNH2</accession>
<feature type="compositionally biased region" description="Basic and acidic residues" evidence="1">
    <location>
        <begin position="119"/>
        <end position="129"/>
    </location>
</feature>